<feature type="domain" description="DUF7730" evidence="1">
    <location>
        <begin position="41"/>
        <end position="264"/>
    </location>
</feature>
<reference evidence="2 4" key="1">
    <citation type="journal article" date="2020" name="Stud. Mycol.">
        <title>101 Dothideomycetes genomes: a test case for predicting lifestyles and emergence of pathogens.</title>
        <authorList>
            <person name="Haridas S."/>
            <person name="Albert R."/>
            <person name="Binder M."/>
            <person name="Bloem J."/>
            <person name="Labutti K."/>
            <person name="Salamov A."/>
            <person name="Andreopoulos B."/>
            <person name="Baker S."/>
            <person name="Barry K."/>
            <person name="Bills G."/>
            <person name="Bluhm B."/>
            <person name="Cannon C."/>
            <person name="Castanera R."/>
            <person name="Culley D."/>
            <person name="Daum C."/>
            <person name="Ezra D."/>
            <person name="Gonzalez J."/>
            <person name="Henrissat B."/>
            <person name="Kuo A."/>
            <person name="Liang C."/>
            <person name="Lipzen A."/>
            <person name="Lutzoni F."/>
            <person name="Magnuson J."/>
            <person name="Mondo S."/>
            <person name="Nolan M."/>
            <person name="Ohm R."/>
            <person name="Pangilinan J."/>
            <person name="Park H.-J."/>
            <person name="Ramirez L."/>
            <person name="Alfaro M."/>
            <person name="Sun H."/>
            <person name="Tritt A."/>
            <person name="Yoshinaga Y."/>
            <person name="Zwiers L.-H."/>
            <person name="Turgeon B."/>
            <person name="Goodwin S."/>
            <person name="Spatafora J."/>
            <person name="Crous P."/>
            <person name="Grigoriev I."/>
        </authorList>
    </citation>
    <scope>NUCLEOTIDE SEQUENCE</scope>
    <source>
        <strain evidence="2 4">CBS 304.34</strain>
    </source>
</reference>
<evidence type="ECO:0000313" key="3">
    <source>
        <dbReference type="Proteomes" id="UP000504636"/>
    </source>
</evidence>
<dbReference type="InterPro" id="IPR056632">
    <property type="entry name" value="DUF7730"/>
</dbReference>
<gene>
    <name evidence="2 4" type="ORF">BDZ99DRAFT_493561</name>
</gene>
<evidence type="ECO:0000313" key="2">
    <source>
        <dbReference type="EMBL" id="KAF2817919.1"/>
    </source>
</evidence>
<evidence type="ECO:0000313" key="4">
    <source>
        <dbReference type="RefSeq" id="XP_033584883.1"/>
    </source>
</evidence>
<reference evidence="4" key="3">
    <citation type="submission" date="2025-04" db="UniProtKB">
        <authorList>
            <consortium name="RefSeq"/>
        </authorList>
    </citation>
    <scope>IDENTIFICATION</scope>
    <source>
        <strain evidence="4">CBS 304.34</strain>
    </source>
</reference>
<keyword evidence="3" id="KW-1185">Reference proteome</keyword>
<dbReference type="RefSeq" id="XP_033584883.1">
    <property type="nucleotide sequence ID" value="XM_033723246.1"/>
</dbReference>
<dbReference type="EMBL" id="MU003692">
    <property type="protein sequence ID" value="KAF2817919.1"/>
    <property type="molecule type" value="Genomic_DNA"/>
</dbReference>
<evidence type="ECO:0000259" key="1">
    <source>
        <dbReference type="Pfam" id="PF24864"/>
    </source>
</evidence>
<organism evidence="2">
    <name type="scientific">Mytilinidion resinicola</name>
    <dbReference type="NCBI Taxonomy" id="574789"/>
    <lineage>
        <taxon>Eukaryota</taxon>
        <taxon>Fungi</taxon>
        <taxon>Dikarya</taxon>
        <taxon>Ascomycota</taxon>
        <taxon>Pezizomycotina</taxon>
        <taxon>Dothideomycetes</taxon>
        <taxon>Pleosporomycetidae</taxon>
        <taxon>Mytilinidiales</taxon>
        <taxon>Mytilinidiaceae</taxon>
        <taxon>Mytilinidion</taxon>
    </lineage>
</organism>
<reference evidence="4" key="2">
    <citation type="submission" date="2020-04" db="EMBL/GenBank/DDBJ databases">
        <authorList>
            <consortium name="NCBI Genome Project"/>
        </authorList>
    </citation>
    <scope>NUCLEOTIDE SEQUENCE</scope>
    <source>
        <strain evidence="4">CBS 304.34</strain>
    </source>
</reference>
<proteinExistence type="predicted"/>
<sequence length="274" mass="31713">MPIFSRLRIGASESSLPFRPRKTLRKNKKQIELPSVKEPVNECLFLQRLPLELRQEIYRLVLGDATMHLDYSPYRCFSSYECQAPPSCFNGDDTWCSSPCFRKDCVTPRWSRVPLLLSCQQIHSESVDLLYTTSNFCLLVGAAENSFLELTKRLSPRNLNSIRSISIHWAFMNVIDDVFSLGNIVPNPWKRTNWDRLWESIAGMQGLRHLVINLYDSGSKVEWPRDLVEKDHRVFTPLKKRTAPLESFRLIMPHQLAEEVEVGGKVYAVQPWLS</sequence>
<name>A0A6A6ZB46_9PEZI</name>
<dbReference type="PANTHER" id="PTHR38790">
    <property type="entry name" value="2EXR DOMAIN-CONTAINING PROTEIN-RELATED"/>
    <property type="match status" value="1"/>
</dbReference>
<dbReference type="PANTHER" id="PTHR38790:SF9">
    <property type="entry name" value="F-BOX DOMAIN-CONTAINING PROTEIN"/>
    <property type="match status" value="1"/>
</dbReference>
<protein>
    <recommendedName>
        <fullName evidence="1">DUF7730 domain-containing protein</fullName>
    </recommendedName>
</protein>
<dbReference type="Pfam" id="PF24864">
    <property type="entry name" value="DUF7730"/>
    <property type="match status" value="1"/>
</dbReference>
<dbReference type="AlphaFoldDB" id="A0A6A6ZB46"/>
<accession>A0A6A6ZB46</accession>
<dbReference type="OrthoDB" id="515692at2759"/>
<dbReference type="GeneID" id="54464139"/>
<dbReference type="Proteomes" id="UP000504636">
    <property type="component" value="Unplaced"/>
</dbReference>